<reference evidence="2" key="1">
    <citation type="submission" date="2023-10" db="EMBL/GenBank/DDBJ databases">
        <authorList>
            <person name="Chen Y."/>
            <person name="Shah S."/>
            <person name="Dougan E. K."/>
            <person name="Thang M."/>
            <person name="Chan C."/>
        </authorList>
    </citation>
    <scope>NUCLEOTIDE SEQUENCE [LARGE SCALE GENOMIC DNA]</scope>
</reference>
<keyword evidence="1" id="KW-1133">Transmembrane helix</keyword>
<gene>
    <name evidence="2" type="ORF">PCOR1329_LOCUS57288</name>
</gene>
<feature type="transmembrane region" description="Helical" evidence="1">
    <location>
        <begin position="100"/>
        <end position="123"/>
    </location>
</feature>
<accession>A0ABN9VIC9</accession>
<sequence length="227" mass="23745">MQRCRRNIQAANGAGRRGYSVAGLAARLGLAAPAAAAPAPDAWGIVGPPRHAHAPGARTTSTSFTFNPLASIGPAGTAGLGAAAGAGVGGQIMFRMCTQIGCAILAFWVGVATHVLFGLAVALEQGWTRDGPGHELDHAGERDASALPKFDPLIPCRRRQRRRPLRPRVGSESVTSIVLVLVLPASVIAIVLQTFIGWGCCQWCETRRLDGALLGLLALVQYADDPR</sequence>
<feature type="transmembrane region" description="Helical" evidence="1">
    <location>
        <begin position="174"/>
        <end position="198"/>
    </location>
</feature>
<proteinExistence type="predicted"/>
<protein>
    <submittedName>
        <fullName evidence="2">Uncharacterized protein</fullName>
    </submittedName>
</protein>
<keyword evidence="1" id="KW-0812">Transmembrane</keyword>
<evidence type="ECO:0000256" key="1">
    <source>
        <dbReference type="SAM" id="Phobius"/>
    </source>
</evidence>
<keyword evidence="3" id="KW-1185">Reference proteome</keyword>
<dbReference type="Proteomes" id="UP001189429">
    <property type="component" value="Unassembled WGS sequence"/>
</dbReference>
<comment type="caution">
    <text evidence="2">The sequence shown here is derived from an EMBL/GenBank/DDBJ whole genome shotgun (WGS) entry which is preliminary data.</text>
</comment>
<evidence type="ECO:0000313" key="3">
    <source>
        <dbReference type="Proteomes" id="UP001189429"/>
    </source>
</evidence>
<name>A0ABN9VIC9_9DINO</name>
<evidence type="ECO:0000313" key="2">
    <source>
        <dbReference type="EMBL" id="CAK0871456.1"/>
    </source>
</evidence>
<keyword evidence="1" id="KW-0472">Membrane</keyword>
<dbReference type="EMBL" id="CAUYUJ010017071">
    <property type="protein sequence ID" value="CAK0871456.1"/>
    <property type="molecule type" value="Genomic_DNA"/>
</dbReference>
<organism evidence="2 3">
    <name type="scientific">Prorocentrum cordatum</name>
    <dbReference type="NCBI Taxonomy" id="2364126"/>
    <lineage>
        <taxon>Eukaryota</taxon>
        <taxon>Sar</taxon>
        <taxon>Alveolata</taxon>
        <taxon>Dinophyceae</taxon>
        <taxon>Prorocentrales</taxon>
        <taxon>Prorocentraceae</taxon>
        <taxon>Prorocentrum</taxon>
    </lineage>
</organism>